<reference evidence="8 9" key="1">
    <citation type="journal article" date="2013" name="PLoS ONE">
        <title>Genomic Analysis by Deep Sequencing of the Probiotic Lactobacillus brevis KB290 Harboring Nine Plasmids Reveals Genomic Stability.</title>
        <authorList>
            <person name="Fukao M."/>
            <person name="Oshima K."/>
            <person name="Morita H."/>
            <person name="Toh H."/>
            <person name="Suda W."/>
            <person name="Kim S.W."/>
            <person name="Suzuki S."/>
            <person name="Yakabe T."/>
            <person name="Hattori M."/>
            <person name="Yajima N."/>
        </authorList>
    </citation>
    <scope>NUCLEOTIDE SEQUENCE [LARGE SCALE GENOMIC DNA]</scope>
    <source>
        <strain evidence="8 9">KB290</strain>
    </source>
</reference>
<evidence type="ECO:0000313" key="8">
    <source>
        <dbReference type="EMBL" id="BAN07948.1"/>
    </source>
</evidence>
<evidence type="ECO:0000256" key="3">
    <source>
        <dbReference type="ARBA" id="ARBA00011738"/>
    </source>
</evidence>
<evidence type="ECO:0000256" key="6">
    <source>
        <dbReference type="ARBA" id="ARBA00022898"/>
    </source>
</evidence>
<evidence type="ECO:0000256" key="2">
    <source>
        <dbReference type="ARBA" id="ARBA00007441"/>
    </source>
</evidence>
<feature type="domain" description="Aminotransferase class I/classII large" evidence="7">
    <location>
        <begin position="45"/>
        <end position="392"/>
    </location>
</feature>
<dbReference type="Pfam" id="PF00155">
    <property type="entry name" value="Aminotran_1_2"/>
    <property type="match status" value="1"/>
</dbReference>
<comment type="cofactor">
    <cofactor evidence="1">
        <name>pyridoxal 5'-phosphate</name>
        <dbReference type="ChEBI" id="CHEBI:597326"/>
    </cofactor>
</comment>
<dbReference type="PATRIC" id="fig|1001583.3.peg.2296"/>
<dbReference type="InterPro" id="IPR004839">
    <property type="entry name" value="Aminotransferase_I/II_large"/>
</dbReference>
<evidence type="ECO:0000259" key="7">
    <source>
        <dbReference type="Pfam" id="PF00155"/>
    </source>
</evidence>
<organism evidence="8 9">
    <name type="scientific">Levilactobacillus brevis KB290</name>
    <dbReference type="NCBI Taxonomy" id="1001583"/>
    <lineage>
        <taxon>Bacteria</taxon>
        <taxon>Bacillati</taxon>
        <taxon>Bacillota</taxon>
        <taxon>Bacilli</taxon>
        <taxon>Lactobacillales</taxon>
        <taxon>Lactobacillaceae</taxon>
        <taxon>Levilactobacillus</taxon>
    </lineage>
</organism>
<keyword evidence="4 8" id="KW-0032">Aminotransferase</keyword>
<dbReference type="KEGG" id="lbk:LVISKB_2313"/>
<dbReference type="SUPFAM" id="SSF53383">
    <property type="entry name" value="PLP-dependent transferases"/>
    <property type="match status" value="1"/>
</dbReference>
<dbReference type="InterPro" id="IPR015422">
    <property type="entry name" value="PyrdxlP-dep_Trfase_small"/>
</dbReference>
<dbReference type="PANTHER" id="PTHR42790:SF19">
    <property type="entry name" value="KYNURENINE_ALPHA-AMINOADIPATE AMINOTRANSFERASE, MITOCHONDRIAL"/>
    <property type="match status" value="1"/>
</dbReference>
<evidence type="ECO:0000313" key="9">
    <source>
        <dbReference type="Proteomes" id="UP000012042"/>
    </source>
</evidence>
<dbReference type="FunFam" id="3.40.640.10:FF:000053">
    <property type="entry name" value="Aminotransferase, class I"/>
    <property type="match status" value="1"/>
</dbReference>
<protein>
    <submittedName>
        <fullName evidence="8">Uncharacterized aminotransferase SSO0104</fullName>
    </submittedName>
</protein>
<dbReference type="GO" id="GO:0030170">
    <property type="term" value="F:pyridoxal phosphate binding"/>
    <property type="evidence" value="ECO:0007669"/>
    <property type="project" value="InterPro"/>
</dbReference>
<evidence type="ECO:0000256" key="4">
    <source>
        <dbReference type="ARBA" id="ARBA00022576"/>
    </source>
</evidence>
<keyword evidence="5 8" id="KW-0808">Transferase</keyword>
<sequence>MCAMMNDLFAQRVNPDVSSALAGLFPQDPNPTAVTFAAGSPNEQLFPVKEVQAAFNTAIDTQGAHLFQYQSAQGNSALREKLVTRIAKWGNVTTTADNILLTVGGQQGVELVAKTLLDPGDDIIVEVPTYIGALAAFDLYQPHYHAVPLQADGLDLDALETTLQQHPNVKLLYTVPDYHNPTGITMSVAKRQQLVALANRYHFIILEDTPYRDLGYEGAPLPAIKSFDTEGRVIFLSSFSKILMPALRTGWLIADGELRDAILKMRLASDLETTGVTHAAINAYLDANDLDAHIQRMTMHYKQQRDAMLQGLTHYFPDEALFTHPAGGFFDWVTLPQGIDTGRLMLDVISPQAHVTYVPATNFYPQRDVHNALRLSFSGVNPTQIDAGMHRLGDQLKNAVHAAYPVF</sequence>
<proteinExistence type="inferred from homology"/>
<name>M5AGJ7_LEVBR</name>
<keyword evidence="6" id="KW-0663">Pyridoxal phosphate</keyword>
<comment type="subunit">
    <text evidence="3">Homodimer.</text>
</comment>
<dbReference type="PANTHER" id="PTHR42790">
    <property type="entry name" value="AMINOTRANSFERASE"/>
    <property type="match status" value="1"/>
</dbReference>
<dbReference type="Gene3D" id="3.90.1150.10">
    <property type="entry name" value="Aspartate Aminotransferase, domain 1"/>
    <property type="match status" value="1"/>
</dbReference>
<accession>M5AGJ7</accession>
<dbReference type="GO" id="GO:1901605">
    <property type="term" value="P:alpha-amino acid metabolic process"/>
    <property type="evidence" value="ECO:0007669"/>
    <property type="project" value="TreeGrafter"/>
</dbReference>
<dbReference type="EMBL" id="AP012167">
    <property type="protein sequence ID" value="BAN07948.1"/>
    <property type="molecule type" value="Genomic_DNA"/>
</dbReference>
<dbReference type="InterPro" id="IPR050859">
    <property type="entry name" value="Class-I_PLP-dep_aminotransf"/>
</dbReference>
<dbReference type="InterPro" id="IPR015424">
    <property type="entry name" value="PyrdxlP-dep_Trfase"/>
</dbReference>
<dbReference type="Gene3D" id="3.40.640.10">
    <property type="entry name" value="Type I PLP-dependent aspartate aminotransferase-like (Major domain)"/>
    <property type="match status" value="1"/>
</dbReference>
<dbReference type="CDD" id="cd00609">
    <property type="entry name" value="AAT_like"/>
    <property type="match status" value="1"/>
</dbReference>
<evidence type="ECO:0000256" key="1">
    <source>
        <dbReference type="ARBA" id="ARBA00001933"/>
    </source>
</evidence>
<evidence type="ECO:0000256" key="5">
    <source>
        <dbReference type="ARBA" id="ARBA00022679"/>
    </source>
</evidence>
<dbReference type="GO" id="GO:0008483">
    <property type="term" value="F:transaminase activity"/>
    <property type="evidence" value="ECO:0007669"/>
    <property type="project" value="UniProtKB-KW"/>
</dbReference>
<dbReference type="HOGENOM" id="CLU_017584_0_6_9"/>
<dbReference type="AlphaFoldDB" id="M5AGJ7"/>
<comment type="similarity">
    <text evidence="2">Belongs to the class-I pyridoxal-phosphate-dependent aminotransferase family.</text>
</comment>
<dbReference type="InterPro" id="IPR015421">
    <property type="entry name" value="PyrdxlP-dep_Trfase_major"/>
</dbReference>
<gene>
    <name evidence="8" type="ORF">LVISKB_2313</name>
</gene>
<dbReference type="Proteomes" id="UP000012042">
    <property type="component" value="Chromosome"/>
</dbReference>